<feature type="modified residue" description="4-aspartylphosphate" evidence="6">
    <location>
        <position position="68"/>
    </location>
</feature>
<dbReference type="PROSITE" id="PS50110">
    <property type="entry name" value="RESPONSE_REGULATORY"/>
    <property type="match status" value="1"/>
</dbReference>
<keyword evidence="11" id="KW-1185">Reference proteome</keyword>
<dbReference type="RefSeq" id="WP_149230019.1">
    <property type="nucleotide sequence ID" value="NZ_JALJXJ010000002.1"/>
</dbReference>
<dbReference type="InterPro" id="IPR036097">
    <property type="entry name" value="HisK_dim/P_sf"/>
</dbReference>
<dbReference type="InterPro" id="IPR036890">
    <property type="entry name" value="HATPase_C_sf"/>
</dbReference>
<dbReference type="EC" id="2.7.13.3" evidence="2"/>
<dbReference type="InterPro" id="IPR001789">
    <property type="entry name" value="Sig_transdc_resp-reg_receiver"/>
</dbReference>
<dbReference type="GO" id="GO:0009927">
    <property type="term" value="F:histidine phosphotransfer kinase activity"/>
    <property type="evidence" value="ECO:0007669"/>
    <property type="project" value="TreeGrafter"/>
</dbReference>
<dbReference type="Proteomes" id="UP000324927">
    <property type="component" value="Unassembled WGS sequence"/>
</dbReference>
<dbReference type="SUPFAM" id="SSF55874">
    <property type="entry name" value="ATPase domain of HSP90 chaperone/DNA topoisomerase II/histidine kinase"/>
    <property type="match status" value="1"/>
</dbReference>
<keyword evidence="7" id="KW-0175">Coiled coil</keyword>
<dbReference type="PRINTS" id="PR00344">
    <property type="entry name" value="BCTRLSENSOR"/>
</dbReference>
<keyword evidence="5 10" id="KW-0418">Kinase</keyword>
<dbReference type="Pfam" id="PF00072">
    <property type="entry name" value="Response_reg"/>
    <property type="match status" value="1"/>
</dbReference>
<dbReference type="Pfam" id="PF02518">
    <property type="entry name" value="HATPase_c"/>
    <property type="match status" value="1"/>
</dbReference>
<evidence type="ECO:0000313" key="10">
    <source>
        <dbReference type="EMBL" id="KAA0598441.1"/>
    </source>
</evidence>
<dbReference type="OrthoDB" id="9801651at2"/>
<evidence type="ECO:0000256" key="4">
    <source>
        <dbReference type="ARBA" id="ARBA00022679"/>
    </source>
</evidence>
<dbReference type="InterPro" id="IPR004358">
    <property type="entry name" value="Sig_transdc_His_kin-like_C"/>
</dbReference>
<feature type="domain" description="Response regulatory" evidence="9">
    <location>
        <begin position="18"/>
        <end position="135"/>
    </location>
</feature>
<keyword evidence="3 6" id="KW-0597">Phosphoprotein</keyword>
<keyword evidence="4" id="KW-0808">Transferase</keyword>
<dbReference type="Pfam" id="PF00512">
    <property type="entry name" value="HisKA"/>
    <property type="match status" value="1"/>
</dbReference>
<evidence type="ECO:0000256" key="2">
    <source>
        <dbReference type="ARBA" id="ARBA00012438"/>
    </source>
</evidence>
<dbReference type="SUPFAM" id="SSF47384">
    <property type="entry name" value="Homodimeric domain of signal transducing histidine kinase"/>
    <property type="match status" value="1"/>
</dbReference>
<dbReference type="InterPro" id="IPR003594">
    <property type="entry name" value="HATPase_dom"/>
</dbReference>
<dbReference type="SMART" id="SM00387">
    <property type="entry name" value="HATPase_c"/>
    <property type="match status" value="1"/>
</dbReference>
<evidence type="ECO:0000256" key="7">
    <source>
        <dbReference type="SAM" id="Coils"/>
    </source>
</evidence>
<name>A0A5A9GVD4_AZOLI</name>
<dbReference type="PANTHER" id="PTHR43047">
    <property type="entry name" value="TWO-COMPONENT HISTIDINE PROTEIN KINASE"/>
    <property type="match status" value="1"/>
</dbReference>
<protein>
    <recommendedName>
        <fullName evidence="2">histidine kinase</fullName>
        <ecNumber evidence="2">2.7.13.3</ecNumber>
    </recommendedName>
</protein>
<feature type="domain" description="Histidine kinase" evidence="8">
    <location>
        <begin position="182"/>
        <end position="401"/>
    </location>
</feature>
<gene>
    <name evidence="10" type="ORF">FZ942_04990</name>
</gene>
<proteinExistence type="predicted"/>
<dbReference type="FunFam" id="3.30.565.10:FF:000006">
    <property type="entry name" value="Sensor histidine kinase WalK"/>
    <property type="match status" value="1"/>
</dbReference>
<sequence>MNRSQIDPALAQQVKDASILIVDDNPSNVDLLREILSHDGYGRVRGETDPRKVPDLCAAEPFDLLLIDIRMPHMSGFDLMERLKPVFEGDYVPILVLTAQTDQETRRKSLELGANDFLTKPFIAWELLHRVRNMVEIRKLYRRAAEQNRELERRVTERTAELSDALEAARKADRAKLDFLAVMSHELRTPLNSIIGFADVLAGEGMGKLGHPDYLEYVKLIEESGRSLLTMVNNILDYTRGSTGSIEIQESDVNIPQMLTGCAEMLAPKAAGKRVNLTVQPCPPFRMRIDRRRLREMVLNLLDNAVKFTQPEGHVAVAVVDRGEFVGLMVRDDGPGIPAELMGRIFNPFTQAERSLVRQHEGVGLGLPIVRRFAELHGGGVELDSAPGRGTAVTILLPKERLLLEG</sequence>
<comment type="catalytic activity">
    <reaction evidence="1">
        <text>ATP + protein L-histidine = ADP + protein N-phospho-L-histidine.</text>
        <dbReference type="EC" id="2.7.13.3"/>
    </reaction>
</comment>
<reference evidence="10 11" key="1">
    <citation type="submission" date="2019-08" db="EMBL/GenBank/DDBJ databases">
        <authorList>
            <person name="Grouzdev D."/>
            <person name="Tikhonova E."/>
            <person name="Kravchenko I."/>
        </authorList>
    </citation>
    <scope>NUCLEOTIDE SEQUENCE [LARGE SCALE GENOMIC DNA]</scope>
    <source>
        <strain evidence="10 11">59b</strain>
    </source>
</reference>
<evidence type="ECO:0000256" key="6">
    <source>
        <dbReference type="PROSITE-ProRule" id="PRU00169"/>
    </source>
</evidence>
<evidence type="ECO:0000256" key="3">
    <source>
        <dbReference type="ARBA" id="ARBA00022553"/>
    </source>
</evidence>
<dbReference type="CDD" id="cd00082">
    <property type="entry name" value="HisKA"/>
    <property type="match status" value="1"/>
</dbReference>
<organism evidence="10 11">
    <name type="scientific">Azospirillum lipoferum</name>
    <dbReference type="NCBI Taxonomy" id="193"/>
    <lineage>
        <taxon>Bacteria</taxon>
        <taxon>Pseudomonadati</taxon>
        <taxon>Pseudomonadota</taxon>
        <taxon>Alphaproteobacteria</taxon>
        <taxon>Rhodospirillales</taxon>
        <taxon>Azospirillaceae</taxon>
        <taxon>Azospirillum</taxon>
    </lineage>
</organism>
<evidence type="ECO:0000256" key="5">
    <source>
        <dbReference type="ARBA" id="ARBA00022777"/>
    </source>
</evidence>
<dbReference type="SMART" id="SM00448">
    <property type="entry name" value="REC"/>
    <property type="match status" value="1"/>
</dbReference>
<evidence type="ECO:0000313" key="11">
    <source>
        <dbReference type="Proteomes" id="UP000324927"/>
    </source>
</evidence>
<dbReference type="SUPFAM" id="SSF52172">
    <property type="entry name" value="CheY-like"/>
    <property type="match status" value="1"/>
</dbReference>
<dbReference type="InterPro" id="IPR011006">
    <property type="entry name" value="CheY-like_superfamily"/>
</dbReference>
<dbReference type="SMART" id="SM00388">
    <property type="entry name" value="HisKA"/>
    <property type="match status" value="1"/>
</dbReference>
<dbReference type="InterPro" id="IPR003661">
    <property type="entry name" value="HisK_dim/P_dom"/>
</dbReference>
<evidence type="ECO:0000256" key="1">
    <source>
        <dbReference type="ARBA" id="ARBA00000085"/>
    </source>
</evidence>
<evidence type="ECO:0000259" key="9">
    <source>
        <dbReference type="PROSITE" id="PS50110"/>
    </source>
</evidence>
<dbReference type="Gene3D" id="1.10.287.130">
    <property type="match status" value="1"/>
</dbReference>
<dbReference type="GO" id="GO:0005886">
    <property type="term" value="C:plasma membrane"/>
    <property type="evidence" value="ECO:0007669"/>
    <property type="project" value="TreeGrafter"/>
</dbReference>
<dbReference type="PANTHER" id="PTHR43047:SF63">
    <property type="entry name" value="HISTIDINE KINASE"/>
    <property type="match status" value="1"/>
</dbReference>
<accession>A0A5A9GVD4</accession>
<dbReference type="GO" id="GO:0000155">
    <property type="term" value="F:phosphorelay sensor kinase activity"/>
    <property type="evidence" value="ECO:0007669"/>
    <property type="project" value="InterPro"/>
</dbReference>
<comment type="caution">
    <text evidence="10">The sequence shown here is derived from an EMBL/GenBank/DDBJ whole genome shotgun (WGS) entry which is preliminary data.</text>
</comment>
<dbReference type="InterPro" id="IPR005467">
    <property type="entry name" value="His_kinase_dom"/>
</dbReference>
<dbReference type="CDD" id="cd17551">
    <property type="entry name" value="REC_RpfG-like"/>
    <property type="match status" value="1"/>
</dbReference>
<dbReference type="Gene3D" id="3.30.565.10">
    <property type="entry name" value="Histidine kinase-like ATPase, C-terminal domain"/>
    <property type="match status" value="1"/>
</dbReference>
<dbReference type="PROSITE" id="PS50109">
    <property type="entry name" value="HIS_KIN"/>
    <property type="match status" value="1"/>
</dbReference>
<dbReference type="AlphaFoldDB" id="A0A5A9GVD4"/>
<dbReference type="Gene3D" id="3.40.50.2300">
    <property type="match status" value="1"/>
</dbReference>
<dbReference type="EMBL" id="VTTN01000001">
    <property type="protein sequence ID" value="KAA0598441.1"/>
    <property type="molecule type" value="Genomic_DNA"/>
</dbReference>
<evidence type="ECO:0000259" key="8">
    <source>
        <dbReference type="PROSITE" id="PS50109"/>
    </source>
</evidence>
<feature type="coiled-coil region" evidence="7">
    <location>
        <begin position="134"/>
        <end position="168"/>
    </location>
</feature>